<dbReference type="FunFam" id="2.40.50.140:FF:000011">
    <property type="entry name" value="30S ribosomal protein S1"/>
    <property type="match status" value="1"/>
</dbReference>
<comment type="function">
    <text evidence="6">Binds mRNA; thus facilitating recognition of the initiation point. It is needed to translate mRNA with a short Shine-Dalgarno (SD) purine-rich sequence.</text>
</comment>
<evidence type="ECO:0000259" key="7">
    <source>
        <dbReference type="PROSITE" id="PS50126"/>
    </source>
</evidence>
<dbReference type="InterPro" id="IPR012340">
    <property type="entry name" value="NA-bd_OB-fold"/>
</dbReference>
<dbReference type="NCBIfam" id="NF004952">
    <property type="entry name" value="PRK06299.1-2"/>
    <property type="match status" value="1"/>
</dbReference>
<dbReference type="Proteomes" id="UP000627715">
    <property type="component" value="Unassembled WGS sequence"/>
</dbReference>
<evidence type="ECO:0000313" key="9">
    <source>
        <dbReference type="Proteomes" id="UP000627715"/>
    </source>
</evidence>
<comment type="similarity">
    <text evidence="1 6">Belongs to the bacterial ribosomal protein bS1 family.</text>
</comment>
<dbReference type="CDD" id="cd04465">
    <property type="entry name" value="S1_RPS1_repeat_ec2_hs2"/>
    <property type="match status" value="1"/>
</dbReference>
<dbReference type="GO" id="GO:0022627">
    <property type="term" value="C:cytosolic small ribosomal subunit"/>
    <property type="evidence" value="ECO:0007669"/>
    <property type="project" value="TreeGrafter"/>
</dbReference>
<comment type="caution">
    <text evidence="8">The sequence shown here is derived from an EMBL/GenBank/DDBJ whole genome shotgun (WGS) entry which is preliminary data.</text>
</comment>
<dbReference type="FunFam" id="2.40.50.140:FF:000016">
    <property type="entry name" value="30S ribosomal protein S1"/>
    <property type="match status" value="1"/>
</dbReference>
<evidence type="ECO:0000256" key="5">
    <source>
        <dbReference type="ARBA" id="ARBA00023274"/>
    </source>
</evidence>
<dbReference type="CDD" id="cd05688">
    <property type="entry name" value="S1_RPS1_repeat_ec3"/>
    <property type="match status" value="1"/>
</dbReference>
<dbReference type="PROSITE" id="PS50889">
    <property type="entry name" value="S4"/>
    <property type="match status" value="1"/>
</dbReference>
<dbReference type="FunFam" id="2.40.50.140:FF:000021">
    <property type="entry name" value="30S ribosomal protein S1"/>
    <property type="match status" value="1"/>
</dbReference>
<dbReference type="PANTHER" id="PTHR10724:SF7">
    <property type="entry name" value="SMALL RIBOSOMAL SUBUNIT PROTEIN BS1C"/>
    <property type="match status" value="1"/>
</dbReference>
<dbReference type="NCBIfam" id="NF004951">
    <property type="entry name" value="PRK06299.1-1"/>
    <property type="match status" value="1"/>
</dbReference>
<dbReference type="PROSITE" id="PS50126">
    <property type="entry name" value="S1"/>
    <property type="match status" value="6"/>
</dbReference>
<dbReference type="CDD" id="cd05691">
    <property type="entry name" value="S1_RPS1_repeat_ec6"/>
    <property type="match status" value="1"/>
</dbReference>
<accession>A0A917LPU3</accession>
<dbReference type="SUPFAM" id="SSF50249">
    <property type="entry name" value="Nucleic acid-binding proteins"/>
    <property type="match status" value="6"/>
</dbReference>
<protein>
    <recommendedName>
        <fullName evidence="6">30S ribosomal protein S1</fullName>
    </recommendedName>
</protein>
<feature type="domain" description="S1 motif" evidence="7">
    <location>
        <begin position="21"/>
        <end position="87"/>
    </location>
</feature>
<evidence type="ECO:0000256" key="3">
    <source>
        <dbReference type="ARBA" id="ARBA00022884"/>
    </source>
</evidence>
<feature type="domain" description="S1 motif" evidence="7">
    <location>
        <begin position="277"/>
        <end position="347"/>
    </location>
</feature>
<reference evidence="8" key="1">
    <citation type="journal article" date="2014" name="Int. J. Syst. Evol. Microbiol.">
        <title>Complete genome sequence of Corynebacterium casei LMG S-19264T (=DSM 44701T), isolated from a smear-ripened cheese.</title>
        <authorList>
            <consortium name="US DOE Joint Genome Institute (JGI-PGF)"/>
            <person name="Walter F."/>
            <person name="Albersmeier A."/>
            <person name="Kalinowski J."/>
            <person name="Ruckert C."/>
        </authorList>
    </citation>
    <scope>NUCLEOTIDE SEQUENCE</scope>
    <source>
        <strain evidence="8">CGMCC 1.15425</strain>
    </source>
</reference>
<name>A0A917LPU3_9GAMM</name>
<dbReference type="InterPro" id="IPR050437">
    <property type="entry name" value="Ribos_protein_bS1-like"/>
</dbReference>
<dbReference type="GO" id="GO:0006412">
    <property type="term" value="P:translation"/>
    <property type="evidence" value="ECO:0007669"/>
    <property type="project" value="InterPro"/>
</dbReference>
<dbReference type="GO" id="GO:0003729">
    <property type="term" value="F:mRNA binding"/>
    <property type="evidence" value="ECO:0007669"/>
    <property type="project" value="TreeGrafter"/>
</dbReference>
<evidence type="ECO:0000256" key="1">
    <source>
        <dbReference type="ARBA" id="ARBA00006767"/>
    </source>
</evidence>
<dbReference type="NCBIfam" id="NF004954">
    <property type="entry name" value="PRK06299.1-4"/>
    <property type="match status" value="1"/>
</dbReference>
<dbReference type="RefSeq" id="WP_068812613.1">
    <property type="nucleotide sequence ID" value="NZ_BMIY01000001.1"/>
</dbReference>
<dbReference type="Gene3D" id="2.40.50.140">
    <property type="entry name" value="Nucleic acid-binding proteins"/>
    <property type="match status" value="6"/>
</dbReference>
<dbReference type="InterPro" id="IPR000110">
    <property type="entry name" value="Ribosomal_bS1"/>
</dbReference>
<dbReference type="CDD" id="cd05687">
    <property type="entry name" value="S1_RPS1_repeat_ec1_hs1"/>
    <property type="match status" value="1"/>
</dbReference>
<dbReference type="GO" id="GO:0003735">
    <property type="term" value="F:structural constituent of ribosome"/>
    <property type="evidence" value="ECO:0007669"/>
    <property type="project" value="InterPro"/>
</dbReference>
<evidence type="ECO:0000256" key="6">
    <source>
        <dbReference type="PIRNR" id="PIRNR002111"/>
    </source>
</evidence>
<gene>
    <name evidence="8" type="primary">rpsA</name>
    <name evidence="8" type="ORF">GCM10011403_02420</name>
</gene>
<keyword evidence="9" id="KW-1185">Reference proteome</keyword>
<dbReference type="SMART" id="SM00316">
    <property type="entry name" value="S1"/>
    <property type="match status" value="6"/>
</dbReference>
<evidence type="ECO:0000256" key="4">
    <source>
        <dbReference type="ARBA" id="ARBA00022980"/>
    </source>
</evidence>
<keyword evidence="4 6" id="KW-0689">Ribosomal protein</keyword>
<keyword evidence="3 6" id="KW-0694">RNA-binding</keyword>
<dbReference type="OrthoDB" id="9804077at2"/>
<evidence type="ECO:0000256" key="2">
    <source>
        <dbReference type="ARBA" id="ARBA00022737"/>
    </source>
</evidence>
<proteinExistence type="inferred from homology"/>
<dbReference type="FunFam" id="2.40.50.140:FF:000018">
    <property type="entry name" value="30S ribosomal protein S1"/>
    <property type="match status" value="1"/>
</dbReference>
<organism evidence="8 9">
    <name type="scientific">Pseudohongiella nitratireducens</name>
    <dbReference type="NCBI Taxonomy" id="1768907"/>
    <lineage>
        <taxon>Bacteria</taxon>
        <taxon>Pseudomonadati</taxon>
        <taxon>Pseudomonadota</taxon>
        <taxon>Gammaproteobacteria</taxon>
        <taxon>Pseudomonadales</taxon>
        <taxon>Pseudohongiellaceae</taxon>
        <taxon>Pseudohongiella</taxon>
    </lineage>
</organism>
<feature type="domain" description="S1 motif" evidence="7">
    <location>
        <begin position="105"/>
        <end position="171"/>
    </location>
</feature>
<feature type="domain" description="S1 motif" evidence="7">
    <location>
        <begin position="451"/>
        <end position="520"/>
    </location>
</feature>
<dbReference type="NCBIfam" id="TIGR00717">
    <property type="entry name" value="rpsA"/>
    <property type="match status" value="1"/>
</dbReference>
<dbReference type="Pfam" id="PF00575">
    <property type="entry name" value="S1"/>
    <property type="match status" value="6"/>
</dbReference>
<dbReference type="CDD" id="cd05689">
    <property type="entry name" value="S1_RPS1_repeat_ec4"/>
    <property type="match status" value="1"/>
</dbReference>
<dbReference type="PRINTS" id="PR00681">
    <property type="entry name" value="RIBOSOMALS1"/>
</dbReference>
<keyword evidence="5 6" id="KW-0687">Ribonucleoprotein</keyword>
<dbReference type="PANTHER" id="PTHR10724">
    <property type="entry name" value="30S RIBOSOMAL PROTEIN S1"/>
    <property type="match status" value="1"/>
</dbReference>
<dbReference type="InterPro" id="IPR003029">
    <property type="entry name" value="S1_domain"/>
</dbReference>
<keyword evidence="2" id="KW-0677">Repeat</keyword>
<evidence type="ECO:0000313" key="8">
    <source>
        <dbReference type="EMBL" id="GGG48857.1"/>
    </source>
</evidence>
<reference evidence="8" key="2">
    <citation type="submission" date="2020-09" db="EMBL/GenBank/DDBJ databases">
        <authorList>
            <person name="Sun Q."/>
            <person name="Zhou Y."/>
        </authorList>
    </citation>
    <scope>NUCLEOTIDE SEQUENCE</scope>
    <source>
        <strain evidence="8">CGMCC 1.15425</strain>
    </source>
</reference>
<dbReference type="AlphaFoldDB" id="A0A917LPU3"/>
<feature type="domain" description="S1 motif" evidence="7">
    <location>
        <begin position="192"/>
        <end position="260"/>
    </location>
</feature>
<dbReference type="PIRSF" id="PIRSF002111">
    <property type="entry name" value="RpsA"/>
    <property type="match status" value="1"/>
</dbReference>
<dbReference type="EMBL" id="BMIY01000001">
    <property type="protein sequence ID" value="GGG48857.1"/>
    <property type="molecule type" value="Genomic_DNA"/>
</dbReference>
<dbReference type="InterPro" id="IPR035104">
    <property type="entry name" value="Ribosomal_protein_S1-like"/>
</dbReference>
<sequence>MSESFADLFEQSLQDVDMTPGAIVIGTVIDIDSDWVTVYAGLKSEGIIPKNQFLDEDGAFSLNVGDEVKVALETVEDGFGETRLSREKAKRAESWMELEAAFEKNEVVKGVINGKVKGGFTVDLNNIRAFLPGSLVDVRPIRDTTHLEGQLLEFKLIKLDQKRNNVVVSRRAVLEAVSSEERDELLASLQEGLVIKGVVKNLTDYGAFVDLGGVDGLLHITDMSWKRIKHPSEIVNVGDEIKVKVLKYDRERNRVSLGLKQLGEDPWVEIKSRYPENTKVKARVTNLTDYGCFAELEEGVEGLVHVSEMDWTNKNVHPSKIVQLGDEIDVMILDIDEERRRISLGIKQCFQNPWDRFAETYKKGDKISGSIKSITDFGIFIGLEGNIDGLVHLSDISWDESGEEAVREYKKGDEIETVILSIDPERERISLGIKQLSDDPFANYVGEFEKGSVVKGTVGEVEAKSATIDLGNNIEGVLRASEISRDKVEDARNVLNSGDEVTVKVVSIDRKNRVLGLSIKAIEIDDEKAAIQEHKNQDAPASGPTTIGDLIKAEMEKK</sequence>
<dbReference type="FunFam" id="2.40.50.140:FF:000017">
    <property type="entry name" value="30S ribosomal protein S1"/>
    <property type="match status" value="1"/>
</dbReference>
<feature type="domain" description="S1 motif" evidence="7">
    <location>
        <begin position="364"/>
        <end position="434"/>
    </location>
</feature>